<feature type="domain" description="DHHA1" evidence="8">
    <location>
        <begin position="350"/>
        <end position="441"/>
    </location>
</feature>
<dbReference type="InterPro" id="IPR003156">
    <property type="entry name" value="DHHA1_dom"/>
</dbReference>
<feature type="coiled-coil region" evidence="6">
    <location>
        <begin position="303"/>
        <end position="330"/>
    </location>
</feature>
<evidence type="ECO:0000256" key="3">
    <source>
        <dbReference type="ARBA" id="ARBA00022722"/>
    </source>
</evidence>
<dbReference type="OrthoDB" id="9809852at2"/>
<evidence type="ECO:0000259" key="9">
    <source>
        <dbReference type="Pfam" id="PF17768"/>
    </source>
</evidence>
<proteinExistence type="inferred from homology"/>
<dbReference type="Pfam" id="PF02272">
    <property type="entry name" value="DHHA1"/>
    <property type="match status" value="1"/>
</dbReference>
<evidence type="ECO:0000259" key="8">
    <source>
        <dbReference type="Pfam" id="PF02272"/>
    </source>
</evidence>
<dbReference type="InterPro" id="IPR038763">
    <property type="entry name" value="DHH_sf"/>
</dbReference>
<feature type="domain" description="DDH" evidence="7">
    <location>
        <begin position="80"/>
        <end position="229"/>
    </location>
</feature>
<evidence type="ECO:0000313" key="10">
    <source>
        <dbReference type="EMBL" id="AOS82984.1"/>
    </source>
</evidence>
<dbReference type="GO" id="GO:0006310">
    <property type="term" value="P:DNA recombination"/>
    <property type="evidence" value="ECO:0007669"/>
    <property type="project" value="InterPro"/>
</dbReference>
<keyword evidence="11" id="KW-1185">Reference proteome</keyword>
<keyword evidence="4" id="KW-0378">Hydrolase</keyword>
<protein>
    <recommendedName>
        <fullName evidence="2">Single-stranded-DNA-specific exonuclease RecJ</fullName>
    </recommendedName>
</protein>
<dbReference type="KEGG" id="clz:BIU88_01775"/>
<evidence type="ECO:0000256" key="2">
    <source>
        <dbReference type="ARBA" id="ARBA00019841"/>
    </source>
</evidence>
<dbReference type="AlphaFoldDB" id="A0A1D8D3Y6"/>
<organism evidence="10 11">
    <name type="scientific">Chlorobaculum limnaeum</name>
    <dbReference type="NCBI Taxonomy" id="274537"/>
    <lineage>
        <taxon>Bacteria</taxon>
        <taxon>Pseudomonadati</taxon>
        <taxon>Chlorobiota</taxon>
        <taxon>Chlorobiia</taxon>
        <taxon>Chlorobiales</taxon>
        <taxon>Chlorobiaceae</taxon>
        <taxon>Chlorobaculum</taxon>
    </lineage>
</organism>
<dbReference type="RefSeq" id="WP_069808712.1">
    <property type="nucleotide sequence ID" value="NZ_CP017305.1"/>
</dbReference>
<evidence type="ECO:0000256" key="4">
    <source>
        <dbReference type="ARBA" id="ARBA00022801"/>
    </source>
</evidence>
<dbReference type="PANTHER" id="PTHR30255:SF2">
    <property type="entry name" value="SINGLE-STRANDED-DNA-SPECIFIC EXONUCLEASE RECJ"/>
    <property type="match status" value="1"/>
</dbReference>
<dbReference type="InterPro" id="IPR001667">
    <property type="entry name" value="DDH_dom"/>
</dbReference>
<dbReference type="GO" id="GO:0008409">
    <property type="term" value="F:5'-3' exonuclease activity"/>
    <property type="evidence" value="ECO:0007669"/>
    <property type="project" value="InterPro"/>
</dbReference>
<dbReference type="GO" id="GO:0006281">
    <property type="term" value="P:DNA repair"/>
    <property type="evidence" value="ECO:0007669"/>
    <property type="project" value="InterPro"/>
</dbReference>
<accession>A0A1D8D3Y6</accession>
<dbReference type="Gene3D" id="3.10.310.30">
    <property type="match status" value="1"/>
</dbReference>
<name>A0A1D8D3Y6_CHLLM</name>
<evidence type="ECO:0000259" key="7">
    <source>
        <dbReference type="Pfam" id="PF01368"/>
    </source>
</evidence>
<dbReference type="InterPro" id="IPR041122">
    <property type="entry name" value="RecJ_OB"/>
</dbReference>
<dbReference type="EMBL" id="CP017305">
    <property type="protein sequence ID" value="AOS82984.1"/>
    <property type="molecule type" value="Genomic_DNA"/>
</dbReference>
<dbReference type="PANTHER" id="PTHR30255">
    <property type="entry name" value="SINGLE-STRANDED-DNA-SPECIFIC EXONUCLEASE RECJ"/>
    <property type="match status" value="1"/>
</dbReference>
<keyword evidence="5 10" id="KW-0269">Exonuclease</keyword>
<keyword evidence="3" id="KW-0540">Nuclease</keyword>
<dbReference type="SUPFAM" id="SSF64182">
    <property type="entry name" value="DHH phosphoesterases"/>
    <property type="match status" value="1"/>
</dbReference>
<comment type="similarity">
    <text evidence="1">Belongs to the RecJ family.</text>
</comment>
<dbReference type="Gene3D" id="3.90.1640.30">
    <property type="match status" value="1"/>
</dbReference>
<evidence type="ECO:0000256" key="5">
    <source>
        <dbReference type="ARBA" id="ARBA00022839"/>
    </source>
</evidence>
<dbReference type="InterPro" id="IPR004610">
    <property type="entry name" value="RecJ"/>
</dbReference>
<dbReference type="Pfam" id="PF17768">
    <property type="entry name" value="RecJ_OB"/>
    <property type="match status" value="1"/>
</dbReference>
<dbReference type="Proteomes" id="UP000095185">
    <property type="component" value="Chromosome"/>
</dbReference>
<reference evidence="10" key="1">
    <citation type="submission" date="2016-09" db="EMBL/GenBank/DDBJ databases">
        <title>Genome sequence of Chlorobaculum limnaeum.</title>
        <authorList>
            <person name="Liu Z."/>
            <person name="Tank M."/>
            <person name="Bryant D.A."/>
        </authorList>
    </citation>
    <scope>NUCLEOTIDE SEQUENCE [LARGE SCALE GENOMIC DNA]</scope>
    <source>
        <strain evidence="10">DSM 1677</strain>
    </source>
</reference>
<evidence type="ECO:0000313" key="11">
    <source>
        <dbReference type="Proteomes" id="UP000095185"/>
    </source>
</evidence>
<gene>
    <name evidence="10" type="ORF">BIU88_01775</name>
</gene>
<keyword evidence="6" id="KW-0175">Coiled coil</keyword>
<dbReference type="Pfam" id="PF01368">
    <property type="entry name" value="DHH"/>
    <property type="match status" value="1"/>
</dbReference>
<dbReference type="STRING" id="274537.BIU88_01775"/>
<dbReference type="InterPro" id="IPR051673">
    <property type="entry name" value="SSDNA_exonuclease_RecJ"/>
</dbReference>
<feature type="domain" description="RecJ OB" evidence="9">
    <location>
        <begin position="455"/>
        <end position="564"/>
    </location>
</feature>
<evidence type="ECO:0000256" key="6">
    <source>
        <dbReference type="SAM" id="Coils"/>
    </source>
</evidence>
<evidence type="ECO:0000256" key="1">
    <source>
        <dbReference type="ARBA" id="ARBA00005915"/>
    </source>
</evidence>
<sequence length="575" mass="63703">MKRYRWTRLEPEPTLVLALSEAINVSSPIAASLVNRGISSFEEARRFFRPSLDEIPSPFLFNDMKRAVARLSKAIAGGEKIMVYGDYDVDGTSGTAMLSLFLAELGGDVCHYINDRFTEGYGLSESGIAWAAEQGVSLIVTVDCGIRAIEEVKACAARGIDVIICDHHEAGELPEALAILNPKVEGCGYPFRELCGCGVALKLIQAMVEARGDDAARWRQYLDFVAVATAADMVSLQGENRVYLREGLALIRKSPRVSFRAMAANMKVELADFSMMNITYGIAPRINAAGRMESAGAAMQWLLSADEAEAHRHAAELEELNVRRREIDAEITSRAETMVAGHCASFCSSIVLYDEAWHLGVLGIVASKLIDKYLLPTVVMGRMNGLIKGSVRSVDQLNIYDVLHECRDHLEQFGGHHQAAGLTLRPENLEAFRRRFDEVCRELLPVEARQKALLIDADLTLDEITPNFLKVLEQFSPFGFANREPLFVATGCRLVGKPKLLRERHVKFTVRGERSSSFEVIAFDRPDIFTDLEACKASPVLHLVCIPERNQWNGREYVQLRLKDLAVGGELGPAE</sequence>
<dbReference type="NCBIfam" id="TIGR00644">
    <property type="entry name" value="recJ"/>
    <property type="match status" value="1"/>
</dbReference>
<dbReference type="GO" id="GO:0003676">
    <property type="term" value="F:nucleic acid binding"/>
    <property type="evidence" value="ECO:0007669"/>
    <property type="project" value="InterPro"/>
</dbReference>